<feature type="compositionally biased region" description="Basic residues" evidence="1">
    <location>
        <begin position="174"/>
        <end position="184"/>
    </location>
</feature>
<proteinExistence type="predicted"/>
<dbReference type="AlphaFoldDB" id="A0A0M0JES8"/>
<feature type="compositionally biased region" description="Basic residues" evidence="1">
    <location>
        <begin position="210"/>
        <end position="219"/>
    </location>
</feature>
<evidence type="ECO:0000313" key="3">
    <source>
        <dbReference type="Proteomes" id="UP000037460"/>
    </source>
</evidence>
<dbReference type="EMBL" id="JWZX01003019">
    <property type="protein sequence ID" value="KOO25096.1"/>
    <property type="molecule type" value="Genomic_DNA"/>
</dbReference>
<sequence>MAALQLPSGSMTDRSTCSTTRSEYGRDPNRRVAGALTLEQEEALLGLMYDHFQMSDSQTLDLETVMRCALTLQCDPDVCKALGAQPVPMEEAWLPEQDWVTDMCFAFTDAGSQLTARSKPSGMVTPEGISYLVAQAIMTDLQSAPAADPGAIPPPAVLVPVTAIPSSADNARSTSRKNSKKKSTKKDVSDADLLADPRSQRKATPTKPKATPKPKKSPKRGATPREVTI</sequence>
<comment type="caution">
    <text evidence="2">The sequence shown here is derived from an EMBL/GenBank/DDBJ whole genome shotgun (WGS) entry which is preliminary data.</text>
</comment>
<evidence type="ECO:0000313" key="2">
    <source>
        <dbReference type="EMBL" id="KOO25096.1"/>
    </source>
</evidence>
<name>A0A0M0JES8_9EUKA</name>
<organism evidence="2 3">
    <name type="scientific">Chrysochromulina tobinii</name>
    <dbReference type="NCBI Taxonomy" id="1460289"/>
    <lineage>
        <taxon>Eukaryota</taxon>
        <taxon>Haptista</taxon>
        <taxon>Haptophyta</taxon>
        <taxon>Prymnesiophyceae</taxon>
        <taxon>Prymnesiales</taxon>
        <taxon>Chrysochromulinaceae</taxon>
        <taxon>Chrysochromulina</taxon>
    </lineage>
</organism>
<feature type="compositionally biased region" description="Polar residues" evidence="1">
    <location>
        <begin position="7"/>
        <end position="22"/>
    </location>
</feature>
<accession>A0A0M0JES8</accession>
<dbReference type="Proteomes" id="UP000037460">
    <property type="component" value="Unassembled WGS sequence"/>
</dbReference>
<gene>
    <name evidence="2" type="ORF">Ctob_002411</name>
</gene>
<feature type="region of interest" description="Disordered" evidence="1">
    <location>
        <begin position="166"/>
        <end position="229"/>
    </location>
</feature>
<feature type="region of interest" description="Disordered" evidence="1">
    <location>
        <begin position="1"/>
        <end position="28"/>
    </location>
</feature>
<keyword evidence="3" id="KW-1185">Reference proteome</keyword>
<reference evidence="3" key="1">
    <citation type="journal article" date="2015" name="PLoS Genet.">
        <title>Genome Sequence and Transcriptome Analyses of Chrysochromulina tobin: Metabolic Tools for Enhanced Algal Fitness in the Prominent Order Prymnesiales (Haptophyceae).</title>
        <authorList>
            <person name="Hovde B.T."/>
            <person name="Deodato C.R."/>
            <person name="Hunsperger H.M."/>
            <person name="Ryken S.A."/>
            <person name="Yost W."/>
            <person name="Jha R.K."/>
            <person name="Patterson J."/>
            <person name="Monnat R.J. Jr."/>
            <person name="Barlow S.B."/>
            <person name="Starkenburg S.R."/>
            <person name="Cattolico R.A."/>
        </authorList>
    </citation>
    <scope>NUCLEOTIDE SEQUENCE</scope>
    <source>
        <strain evidence="3">CCMP291</strain>
    </source>
</reference>
<evidence type="ECO:0000256" key="1">
    <source>
        <dbReference type="SAM" id="MobiDB-lite"/>
    </source>
</evidence>
<protein>
    <submittedName>
        <fullName evidence="2">Uncharacterized protein</fullName>
    </submittedName>
</protein>